<dbReference type="AlphaFoldDB" id="Z9JKK7"/>
<gene>
    <name evidence="1" type="ORF">AF72_05835</name>
    <name evidence="2" type="ORF">LPH55_07845</name>
</gene>
<dbReference type="Proteomes" id="UP000020406">
    <property type="component" value="Unassembled WGS sequence"/>
</dbReference>
<dbReference type="EMBL" id="JAJPPU010000002">
    <property type="protein sequence ID" value="MCD8473365.1"/>
    <property type="molecule type" value="Genomic_DNA"/>
</dbReference>
<dbReference type="GeneID" id="68900259"/>
<dbReference type="KEGG" id="xtw:AB672_03080"/>
<dbReference type="RefSeq" id="WP_038270988.1">
    <property type="nucleotide sequence ID" value="NZ_CP053627.1"/>
</dbReference>
<reference evidence="2" key="2">
    <citation type="submission" date="2021-11" db="EMBL/GenBank/DDBJ databases">
        <title>Genome sequence of Xylella taiwanensis PLS432.</title>
        <authorList>
            <person name="Weng L.-W."/>
            <person name="Su C.-C."/>
            <person name="Tsai C.-W."/>
            <person name="Kuo C.-H."/>
        </authorList>
    </citation>
    <scope>NUCLEOTIDE SEQUENCE</scope>
    <source>
        <strain evidence="2">PLS432</strain>
    </source>
</reference>
<reference evidence="1 3" key="1">
    <citation type="journal article" date="2014" name="Genome Announc.">
        <title>Draft Genome Sequence of Xylella fastidiosa Pear Leaf Scorch Strain in Taiwan.</title>
        <authorList>
            <person name="Su C.C."/>
            <person name="Deng W.L."/>
            <person name="Jan F.J."/>
            <person name="Chang C.J."/>
            <person name="Huang H."/>
            <person name="Chen J."/>
        </authorList>
    </citation>
    <scope>NUCLEOTIDE SEQUENCE [LARGE SCALE GENOMIC DNA]</scope>
    <source>
        <strain evidence="1 3">PLS229</strain>
    </source>
</reference>
<evidence type="ECO:0000313" key="4">
    <source>
        <dbReference type="Proteomes" id="UP001430701"/>
    </source>
</evidence>
<evidence type="ECO:0000313" key="1">
    <source>
        <dbReference type="EMBL" id="EWS78503.1"/>
    </source>
</evidence>
<protein>
    <submittedName>
        <fullName evidence="1">Uncharacterized protein</fullName>
    </submittedName>
</protein>
<organism evidence="1 3">
    <name type="scientific">Xylella taiwanensis</name>
    <dbReference type="NCBI Taxonomy" id="1444770"/>
    <lineage>
        <taxon>Bacteria</taxon>
        <taxon>Pseudomonadati</taxon>
        <taxon>Pseudomonadota</taxon>
        <taxon>Gammaproteobacteria</taxon>
        <taxon>Lysobacterales</taxon>
        <taxon>Lysobacteraceae</taxon>
        <taxon>Xylella</taxon>
    </lineage>
</organism>
<accession>Z9JKK7</accession>
<dbReference type="Proteomes" id="UP001430701">
    <property type="component" value="Unassembled WGS sequence"/>
</dbReference>
<evidence type="ECO:0000313" key="2">
    <source>
        <dbReference type="EMBL" id="MCD8473365.1"/>
    </source>
</evidence>
<name>Z9JKK7_9GAMM</name>
<evidence type="ECO:0000313" key="3">
    <source>
        <dbReference type="Proteomes" id="UP000020406"/>
    </source>
</evidence>
<proteinExistence type="predicted"/>
<keyword evidence="4" id="KW-1185">Reference proteome</keyword>
<dbReference type="EMBL" id="JDSQ01000007">
    <property type="protein sequence ID" value="EWS78503.1"/>
    <property type="molecule type" value="Genomic_DNA"/>
</dbReference>
<comment type="caution">
    <text evidence="1">The sequence shown here is derived from an EMBL/GenBank/DDBJ whole genome shotgun (WGS) entry which is preliminary data.</text>
</comment>
<sequence length="61" mass="6946">MRVPSAIATSQQHVCNDRLDHRQDLASPQRGLAIGDDKMAYHVLGHWNYQVSSYSYVTEVE</sequence>